<feature type="domain" description="HTH deoR-type" evidence="4">
    <location>
        <begin position="28"/>
        <end position="83"/>
    </location>
</feature>
<organism evidence="5 6">
    <name type="scientific">Pseudoramibacter alactolyticus ATCC 23263</name>
    <dbReference type="NCBI Taxonomy" id="887929"/>
    <lineage>
        <taxon>Bacteria</taxon>
        <taxon>Bacillati</taxon>
        <taxon>Bacillota</taxon>
        <taxon>Clostridia</taxon>
        <taxon>Eubacteriales</taxon>
        <taxon>Eubacteriaceae</taxon>
        <taxon>Pseudoramibacter</taxon>
    </lineage>
</organism>
<sequence>MNKSDGKCLTLIINATILTLKVRRPMLTKGRQKIILRVLQERGSVTVSELTALLDSSESTIRRDLHAMDSEGLLNKVHGGATAIESAPFSTRESTIGLKRTQQLAEKQAIGKLAAGLVGREDFVFVDSGSTTEALAAAIADPAALAAIYVTNGLIQAELLLRKGCTVYVLEGRLRAETEAIVGSGAMLSLEKYQFTMGFFGTNGIDLERGYTTPDVEESQIKTSAFARCEKPFVLADASKFNQITPVTFGDLAGATIVTDRLPDARYGRYTTIMEANK</sequence>
<keyword evidence="3" id="KW-0804">Transcription</keyword>
<dbReference type="Gene3D" id="3.40.50.1360">
    <property type="match status" value="1"/>
</dbReference>
<dbReference type="InterPro" id="IPR001034">
    <property type="entry name" value="DeoR_HTH"/>
</dbReference>
<dbReference type="GO" id="GO:0003677">
    <property type="term" value="F:DNA binding"/>
    <property type="evidence" value="ECO:0007669"/>
    <property type="project" value="UniProtKB-KW"/>
</dbReference>
<dbReference type="SMART" id="SM00420">
    <property type="entry name" value="HTH_DEOR"/>
    <property type="match status" value="1"/>
</dbReference>
<dbReference type="Pfam" id="PF00455">
    <property type="entry name" value="DeoRC"/>
    <property type="match status" value="1"/>
</dbReference>
<keyword evidence="2" id="KW-0238">DNA-binding</keyword>
<dbReference type="HOGENOM" id="CLU_060699_1_3_9"/>
<accession>E6MDE4</accession>
<evidence type="ECO:0000313" key="5">
    <source>
        <dbReference type="EMBL" id="EFV02888.1"/>
    </source>
</evidence>
<reference evidence="5 6" key="1">
    <citation type="submission" date="2010-12" db="EMBL/GenBank/DDBJ databases">
        <authorList>
            <person name="Muzny D."/>
            <person name="Qin X."/>
            <person name="Deng J."/>
            <person name="Jiang H."/>
            <person name="Liu Y."/>
            <person name="Qu J."/>
            <person name="Song X.-Z."/>
            <person name="Zhang L."/>
            <person name="Thornton R."/>
            <person name="Coyle M."/>
            <person name="Francisco L."/>
            <person name="Jackson L."/>
            <person name="Javaid M."/>
            <person name="Korchina V."/>
            <person name="Kovar C."/>
            <person name="Mata R."/>
            <person name="Mathew T."/>
            <person name="Ngo R."/>
            <person name="Nguyen L."/>
            <person name="Nguyen N."/>
            <person name="Okwuonu G."/>
            <person name="Ongeri F."/>
            <person name="Pham C."/>
            <person name="Simmons D."/>
            <person name="Wilczek-Boney K."/>
            <person name="Hale W."/>
            <person name="Jakkamsetti A."/>
            <person name="Pham P."/>
            <person name="Ruth R."/>
            <person name="San Lucas F."/>
            <person name="Warren J."/>
            <person name="Zhang J."/>
            <person name="Zhao Z."/>
            <person name="Zhou C."/>
            <person name="Zhu D."/>
            <person name="Lee S."/>
            <person name="Bess C."/>
            <person name="Blankenburg K."/>
            <person name="Forbes L."/>
            <person name="Fu Q."/>
            <person name="Gubbala S."/>
            <person name="Hirani K."/>
            <person name="Jayaseelan J.C."/>
            <person name="Lara F."/>
            <person name="Munidasa M."/>
            <person name="Palculict T."/>
            <person name="Patil S."/>
            <person name="Pu L.-L."/>
            <person name="Saada N."/>
            <person name="Tang L."/>
            <person name="Weissenberger G."/>
            <person name="Zhu Y."/>
            <person name="Hemphill L."/>
            <person name="Shang Y."/>
            <person name="Youmans B."/>
            <person name="Ayvaz T."/>
            <person name="Ross M."/>
            <person name="Santibanez J."/>
            <person name="Aqrawi P."/>
            <person name="Gross S."/>
            <person name="Joshi V."/>
            <person name="Fowler G."/>
            <person name="Nazareth L."/>
            <person name="Reid J."/>
            <person name="Worley K."/>
            <person name="Petrosino J."/>
            <person name="Highlander S."/>
            <person name="Gibbs R."/>
        </authorList>
    </citation>
    <scope>NUCLEOTIDE SEQUENCE [LARGE SCALE GENOMIC DNA]</scope>
    <source>
        <strain evidence="5 6">ATCC 23263</strain>
    </source>
</reference>
<dbReference type="Proteomes" id="UP000004754">
    <property type="component" value="Unassembled WGS sequence"/>
</dbReference>
<dbReference type="SMART" id="SM01134">
    <property type="entry name" value="DeoRC"/>
    <property type="match status" value="1"/>
</dbReference>
<dbReference type="eggNOG" id="COG1349">
    <property type="taxonomic scope" value="Bacteria"/>
</dbReference>
<evidence type="ECO:0000256" key="1">
    <source>
        <dbReference type="ARBA" id="ARBA00023015"/>
    </source>
</evidence>
<dbReference type="Gene3D" id="1.10.10.10">
    <property type="entry name" value="Winged helix-like DNA-binding domain superfamily/Winged helix DNA-binding domain"/>
    <property type="match status" value="1"/>
</dbReference>
<proteinExistence type="predicted"/>
<dbReference type="PROSITE" id="PS00894">
    <property type="entry name" value="HTH_DEOR_1"/>
    <property type="match status" value="1"/>
</dbReference>
<keyword evidence="1" id="KW-0805">Transcription regulation</keyword>
<dbReference type="InterPro" id="IPR014036">
    <property type="entry name" value="DeoR-like_C"/>
</dbReference>
<name>E6MDE4_9FIRM</name>
<dbReference type="InterPro" id="IPR036388">
    <property type="entry name" value="WH-like_DNA-bd_sf"/>
</dbReference>
<keyword evidence="6" id="KW-1185">Reference proteome</keyword>
<dbReference type="EMBL" id="AEQN01000002">
    <property type="protein sequence ID" value="EFV02888.1"/>
    <property type="molecule type" value="Genomic_DNA"/>
</dbReference>
<dbReference type="InterPro" id="IPR036390">
    <property type="entry name" value="WH_DNA-bd_sf"/>
</dbReference>
<gene>
    <name evidence="5" type="ORF">HMP0721_0026</name>
</gene>
<dbReference type="PROSITE" id="PS51000">
    <property type="entry name" value="HTH_DEOR_2"/>
    <property type="match status" value="1"/>
</dbReference>
<dbReference type="STRING" id="887929.HMP0721_0026"/>
<dbReference type="InterPro" id="IPR018356">
    <property type="entry name" value="Tscrpt_reg_HTH_DeoR_CS"/>
</dbReference>
<evidence type="ECO:0000259" key="4">
    <source>
        <dbReference type="PROSITE" id="PS51000"/>
    </source>
</evidence>
<evidence type="ECO:0000313" key="6">
    <source>
        <dbReference type="Proteomes" id="UP000004754"/>
    </source>
</evidence>
<dbReference type="PRINTS" id="PR00037">
    <property type="entry name" value="HTHLACR"/>
</dbReference>
<dbReference type="AlphaFoldDB" id="E6MDE4"/>
<dbReference type="Pfam" id="PF08220">
    <property type="entry name" value="HTH_DeoR"/>
    <property type="match status" value="1"/>
</dbReference>
<dbReference type="InterPro" id="IPR050313">
    <property type="entry name" value="Carb_Metab_HTH_regulators"/>
</dbReference>
<protein>
    <submittedName>
        <fullName evidence="5">Transcriptional regulator, DeoR family</fullName>
    </submittedName>
</protein>
<dbReference type="SUPFAM" id="SSF100950">
    <property type="entry name" value="NagB/RpiA/CoA transferase-like"/>
    <property type="match status" value="1"/>
</dbReference>
<evidence type="ECO:0000256" key="2">
    <source>
        <dbReference type="ARBA" id="ARBA00023125"/>
    </source>
</evidence>
<dbReference type="PANTHER" id="PTHR30363">
    <property type="entry name" value="HTH-TYPE TRANSCRIPTIONAL REGULATOR SRLR-RELATED"/>
    <property type="match status" value="1"/>
</dbReference>
<comment type="caution">
    <text evidence="5">The sequence shown here is derived from an EMBL/GenBank/DDBJ whole genome shotgun (WGS) entry which is preliminary data.</text>
</comment>
<dbReference type="InterPro" id="IPR037171">
    <property type="entry name" value="NagB/RpiA_transferase-like"/>
</dbReference>
<dbReference type="GO" id="GO:0003700">
    <property type="term" value="F:DNA-binding transcription factor activity"/>
    <property type="evidence" value="ECO:0007669"/>
    <property type="project" value="InterPro"/>
</dbReference>
<dbReference type="PANTHER" id="PTHR30363:SF56">
    <property type="entry name" value="TRANSCRIPTIONAL REGULATOR, DEOR FAMILY"/>
    <property type="match status" value="1"/>
</dbReference>
<evidence type="ECO:0000256" key="3">
    <source>
        <dbReference type="ARBA" id="ARBA00023163"/>
    </source>
</evidence>
<dbReference type="SUPFAM" id="SSF46785">
    <property type="entry name" value="Winged helix' DNA-binding domain"/>
    <property type="match status" value="1"/>
</dbReference>